<dbReference type="InterPro" id="IPR029058">
    <property type="entry name" value="AB_hydrolase_fold"/>
</dbReference>
<protein>
    <recommendedName>
        <fullName evidence="3">Alpha/beta hydrolase family protein</fullName>
    </recommendedName>
</protein>
<keyword evidence="2" id="KW-1185">Reference proteome</keyword>
<gene>
    <name evidence="1" type="ORF">SAMN06295987_1135</name>
</gene>
<sequence length="127" mass="13721">MASLAIVPVAVRCGHQNNQIAMPIGIGNSIRSLNLSPNASLVQIRTALTRIVSLARARHGERAFCPAMILSGAIGPISKLFDIPAEWLQRCENLVAERLPGGHFCVDELPVQTHEALASFLCRRDLG</sequence>
<name>A0A1U6ISG0_9SPHN</name>
<dbReference type="Proteomes" id="UP000190989">
    <property type="component" value="Unassembled WGS sequence"/>
</dbReference>
<dbReference type="RefSeq" id="WP_139384105.1">
    <property type="nucleotide sequence ID" value="NZ_FVZE01000013.1"/>
</dbReference>
<dbReference type="Gene3D" id="3.40.50.1820">
    <property type="entry name" value="alpha/beta hydrolase"/>
    <property type="match status" value="1"/>
</dbReference>
<reference evidence="2" key="1">
    <citation type="submission" date="2017-02" db="EMBL/GenBank/DDBJ databases">
        <authorList>
            <person name="Varghese N."/>
            <person name="Submissions S."/>
        </authorList>
    </citation>
    <scope>NUCLEOTIDE SEQUENCE [LARGE SCALE GENOMIC DNA]</scope>
    <source>
        <strain evidence="2">SM117</strain>
    </source>
</reference>
<evidence type="ECO:0008006" key="3">
    <source>
        <dbReference type="Google" id="ProtNLM"/>
    </source>
</evidence>
<organism evidence="1 2">
    <name type="scientific">Novosphingobium mathurense</name>
    <dbReference type="NCBI Taxonomy" id="428990"/>
    <lineage>
        <taxon>Bacteria</taxon>
        <taxon>Pseudomonadati</taxon>
        <taxon>Pseudomonadota</taxon>
        <taxon>Alphaproteobacteria</taxon>
        <taxon>Sphingomonadales</taxon>
        <taxon>Sphingomonadaceae</taxon>
        <taxon>Novosphingobium</taxon>
    </lineage>
</organism>
<evidence type="ECO:0000313" key="1">
    <source>
        <dbReference type="EMBL" id="SLK10882.1"/>
    </source>
</evidence>
<proteinExistence type="predicted"/>
<dbReference type="AlphaFoldDB" id="A0A1U6ISG0"/>
<dbReference type="EMBL" id="FVZE01000013">
    <property type="protein sequence ID" value="SLK10882.1"/>
    <property type="molecule type" value="Genomic_DNA"/>
</dbReference>
<dbReference type="STRING" id="428990.SAMN06295987_1135"/>
<evidence type="ECO:0000313" key="2">
    <source>
        <dbReference type="Proteomes" id="UP000190989"/>
    </source>
</evidence>
<accession>A0A1U6ISG0</accession>